<sequence length="142" mass="17038">MPFFRELNYEQRQTLEQWLKKYEVELNFRTRNEFSDAFAVAKLFDKVHPGLVDFRCYLARSSVALKKQNWHIFNIRTLKRMNMGLSQRDLYRLARGGGWALETLLYKLMMTDVPPRAEGRGGGDTPREQRLTKQREWYWRTG</sequence>
<dbReference type="EMBL" id="CH479200">
    <property type="protein sequence ID" value="EDW29795.1"/>
    <property type="molecule type" value="Genomic_DNA"/>
</dbReference>
<dbReference type="GO" id="GO:0005737">
    <property type="term" value="C:cytoplasm"/>
    <property type="evidence" value="ECO:0007669"/>
    <property type="project" value="UniProtKB-ARBA"/>
</dbReference>
<dbReference type="HOGENOM" id="CLU_137557_1_0_1"/>
<dbReference type="Pfam" id="PF06294">
    <property type="entry name" value="CH_2"/>
    <property type="match status" value="1"/>
</dbReference>
<dbReference type="KEGG" id="dpe:6599145"/>
<feature type="domain" description="CH-like" evidence="1">
    <location>
        <begin position="16"/>
        <end position="109"/>
    </location>
</feature>
<evidence type="ECO:0000313" key="3">
    <source>
        <dbReference type="Proteomes" id="UP000008744"/>
    </source>
</evidence>
<reference evidence="2 3" key="1">
    <citation type="journal article" date="2007" name="Nature">
        <title>Evolution of genes and genomes on the Drosophila phylogeny.</title>
        <authorList>
            <consortium name="Drosophila 12 Genomes Consortium"/>
            <person name="Clark A.G."/>
            <person name="Eisen M.B."/>
            <person name="Smith D.R."/>
            <person name="Bergman C.M."/>
            <person name="Oliver B."/>
            <person name="Markow T.A."/>
            <person name="Kaufman T.C."/>
            <person name="Kellis M."/>
            <person name="Gelbart W."/>
            <person name="Iyer V.N."/>
            <person name="Pollard D.A."/>
            <person name="Sackton T.B."/>
            <person name="Larracuente A.M."/>
            <person name="Singh N.D."/>
            <person name="Abad J.P."/>
            <person name="Abt D.N."/>
            <person name="Adryan B."/>
            <person name="Aguade M."/>
            <person name="Akashi H."/>
            <person name="Anderson W.W."/>
            <person name="Aquadro C.F."/>
            <person name="Ardell D.H."/>
            <person name="Arguello R."/>
            <person name="Artieri C.G."/>
            <person name="Barbash D.A."/>
            <person name="Barker D."/>
            <person name="Barsanti P."/>
            <person name="Batterham P."/>
            <person name="Batzoglou S."/>
            <person name="Begun D."/>
            <person name="Bhutkar A."/>
            <person name="Blanco E."/>
            <person name="Bosak S.A."/>
            <person name="Bradley R.K."/>
            <person name="Brand A.D."/>
            <person name="Brent M.R."/>
            <person name="Brooks A.N."/>
            <person name="Brown R.H."/>
            <person name="Butlin R.K."/>
            <person name="Caggese C."/>
            <person name="Calvi B.R."/>
            <person name="Bernardo de Carvalho A."/>
            <person name="Caspi A."/>
            <person name="Castrezana S."/>
            <person name="Celniker S.E."/>
            <person name="Chang J.L."/>
            <person name="Chapple C."/>
            <person name="Chatterji S."/>
            <person name="Chinwalla A."/>
            <person name="Civetta A."/>
            <person name="Clifton S.W."/>
            <person name="Comeron J.M."/>
            <person name="Costello J.C."/>
            <person name="Coyne J.A."/>
            <person name="Daub J."/>
            <person name="David R.G."/>
            <person name="Delcher A.L."/>
            <person name="Delehaunty K."/>
            <person name="Do C.B."/>
            <person name="Ebling H."/>
            <person name="Edwards K."/>
            <person name="Eickbush T."/>
            <person name="Evans J.D."/>
            <person name="Filipski A."/>
            <person name="Findeiss S."/>
            <person name="Freyhult E."/>
            <person name="Fulton L."/>
            <person name="Fulton R."/>
            <person name="Garcia A.C."/>
            <person name="Gardiner A."/>
            <person name="Garfield D.A."/>
            <person name="Garvin B.E."/>
            <person name="Gibson G."/>
            <person name="Gilbert D."/>
            <person name="Gnerre S."/>
            <person name="Godfrey J."/>
            <person name="Good R."/>
            <person name="Gotea V."/>
            <person name="Gravely B."/>
            <person name="Greenberg A.J."/>
            <person name="Griffiths-Jones S."/>
            <person name="Gross S."/>
            <person name="Guigo R."/>
            <person name="Gustafson E.A."/>
            <person name="Haerty W."/>
            <person name="Hahn M.W."/>
            <person name="Halligan D.L."/>
            <person name="Halpern A.L."/>
            <person name="Halter G.M."/>
            <person name="Han M.V."/>
            <person name="Heger A."/>
            <person name="Hillier L."/>
            <person name="Hinrichs A.S."/>
            <person name="Holmes I."/>
            <person name="Hoskins R.A."/>
            <person name="Hubisz M.J."/>
            <person name="Hultmark D."/>
            <person name="Huntley M.A."/>
            <person name="Jaffe D.B."/>
            <person name="Jagadeeshan S."/>
            <person name="Jeck W.R."/>
            <person name="Johnson J."/>
            <person name="Jones C.D."/>
            <person name="Jordan W.C."/>
            <person name="Karpen G.H."/>
            <person name="Kataoka E."/>
            <person name="Keightley P.D."/>
            <person name="Kheradpour P."/>
            <person name="Kirkness E.F."/>
            <person name="Koerich L.B."/>
            <person name="Kristiansen K."/>
            <person name="Kudrna D."/>
            <person name="Kulathinal R.J."/>
            <person name="Kumar S."/>
            <person name="Kwok R."/>
            <person name="Lander E."/>
            <person name="Langley C.H."/>
            <person name="Lapoint R."/>
            <person name="Lazzaro B.P."/>
            <person name="Lee S.J."/>
            <person name="Levesque L."/>
            <person name="Li R."/>
            <person name="Lin C.F."/>
            <person name="Lin M.F."/>
            <person name="Lindblad-Toh K."/>
            <person name="Llopart A."/>
            <person name="Long M."/>
            <person name="Low L."/>
            <person name="Lozovsky E."/>
            <person name="Lu J."/>
            <person name="Luo M."/>
            <person name="Machado C.A."/>
            <person name="Makalowski W."/>
            <person name="Marzo M."/>
            <person name="Matsuda M."/>
            <person name="Matzkin L."/>
            <person name="McAllister B."/>
            <person name="McBride C.S."/>
            <person name="McKernan B."/>
            <person name="McKernan K."/>
            <person name="Mendez-Lago M."/>
            <person name="Minx P."/>
            <person name="Mollenhauer M.U."/>
            <person name="Montooth K."/>
            <person name="Mount S.M."/>
            <person name="Mu X."/>
            <person name="Myers E."/>
            <person name="Negre B."/>
            <person name="Newfeld S."/>
            <person name="Nielsen R."/>
            <person name="Noor M.A."/>
            <person name="O'Grady P."/>
            <person name="Pachter L."/>
            <person name="Papaceit M."/>
            <person name="Parisi M.J."/>
            <person name="Parisi M."/>
            <person name="Parts L."/>
            <person name="Pedersen J.S."/>
            <person name="Pesole G."/>
            <person name="Phillippy A.M."/>
            <person name="Ponting C.P."/>
            <person name="Pop M."/>
            <person name="Porcelli D."/>
            <person name="Powell J.R."/>
            <person name="Prohaska S."/>
            <person name="Pruitt K."/>
            <person name="Puig M."/>
            <person name="Quesneville H."/>
            <person name="Ram K.R."/>
            <person name="Rand D."/>
            <person name="Rasmussen M.D."/>
            <person name="Reed L.K."/>
            <person name="Reenan R."/>
            <person name="Reily A."/>
            <person name="Remington K.A."/>
            <person name="Rieger T.T."/>
            <person name="Ritchie M.G."/>
            <person name="Robin C."/>
            <person name="Rogers Y.H."/>
            <person name="Rohde C."/>
            <person name="Rozas J."/>
            <person name="Rubenfield M.J."/>
            <person name="Ruiz A."/>
            <person name="Russo S."/>
            <person name="Salzberg S.L."/>
            <person name="Sanchez-Gracia A."/>
            <person name="Saranga D.J."/>
            <person name="Sato H."/>
            <person name="Schaeffer S.W."/>
            <person name="Schatz M.C."/>
            <person name="Schlenke T."/>
            <person name="Schwartz R."/>
            <person name="Segarra C."/>
            <person name="Singh R.S."/>
            <person name="Sirot L."/>
            <person name="Sirota M."/>
            <person name="Sisneros N.B."/>
            <person name="Smith C.D."/>
            <person name="Smith T.F."/>
            <person name="Spieth J."/>
            <person name="Stage D.E."/>
            <person name="Stark A."/>
            <person name="Stephan W."/>
            <person name="Strausberg R.L."/>
            <person name="Strempel S."/>
            <person name="Sturgill D."/>
            <person name="Sutton G."/>
            <person name="Sutton G.G."/>
            <person name="Tao W."/>
            <person name="Teichmann S."/>
            <person name="Tobari Y.N."/>
            <person name="Tomimura Y."/>
            <person name="Tsolas J.M."/>
            <person name="Valente V.L."/>
            <person name="Venter E."/>
            <person name="Venter J.C."/>
            <person name="Vicario S."/>
            <person name="Vieira F.G."/>
            <person name="Vilella A.J."/>
            <person name="Villasante A."/>
            <person name="Walenz B."/>
            <person name="Wang J."/>
            <person name="Wasserman M."/>
            <person name="Watts T."/>
            <person name="Wilson D."/>
            <person name="Wilson R.K."/>
            <person name="Wing R.A."/>
            <person name="Wolfner M.F."/>
            <person name="Wong A."/>
            <person name="Wong G.K."/>
            <person name="Wu C.I."/>
            <person name="Wu G."/>
            <person name="Yamamoto D."/>
            <person name="Yang H.P."/>
            <person name="Yang S.P."/>
            <person name="Yorke J.A."/>
            <person name="Yoshida K."/>
            <person name="Zdobnov E."/>
            <person name="Zhang P."/>
            <person name="Zhang Y."/>
            <person name="Zimin A.V."/>
            <person name="Baldwin J."/>
            <person name="Abdouelleil A."/>
            <person name="Abdulkadir J."/>
            <person name="Abebe A."/>
            <person name="Abera B."/>
            <person name="Abreu J."/>
            <person name="Acer S.C."/>
            <person name="Aftuck L."/>
            <person name="Alexander A."/>
            <person name="An P."/>
            <person name="Anderson E."/>
            <person name="Anderson S."/>
            <person name="Arachi H."/>
            <person name="Azer M."/>
            <person name="Bachantsang P."/>
            <person name="Barry A."/>
            <person name="Bayul T."/>
            <person name="Berlin A."/>
            <person name="Bessette D."/>
            <person name="Bloom T."/>
            <person name="Blye J."/>
            <person name="Boguslavskiy L."/>
            <person name="Bonnet C."/>
            <person name="Boukhgalter B."/>
            <person name="Bourzgui I."/>
            <person name="Brown A."/>
            <person name="Cahill P."/>
            <person name="Channer S."/>
            <person name="Cheshatsang Y."/>
            <person name="Chuda L."/>
            <person name="Citroen M."/>
            <person name="Collymore A."/>
            <person name="Cooke P."/>
            <person name="Costello M."/>
            <person name="D'Aco K."/>
            <person name="Daza R."/>
            <person name="De Haan G."/>
            <person name="DeGray S."/>
            <person name="DeMaso C."/>
            <person name="Dhargay N."/>
            <person name="Dooley K."/>
            <person name="Dooley E."/>
            <person name="Doricent M."/>
            <person name="Dorje P."/>
            <person name="Dorjee K."/>
            <person name="Dupes A."/>
            <person name="Elong R."/>
            <person name="Falk J."/>
            <person name="Farina A."/>
            <person name="Faro S."/>
            <person name="Ferguson D."/>
            <person name="Fisher S."/>
            <person name="Foley C.D."/>
            <person name="Franke A."/>
            <person name="Friedrich D."/>
            <person name="Gadbois L."/>
            <person name="Gearin G."/>
            <person name="Gearin C.R."/>
            <person name="Giannoukos G."/>
            <person name="Goode T."/>
            <person name="Graham J."/>
            <person name="Grandbois E."/>
            <person name="Grewal S."/>
            <person name="Gyaltsen K."/>
            <person name="Hafez N."/>
            <person name="Hagos B."/>
            <person name="Hall J."/>
            <person name="Henson C."/>
            <person name="Hollinger A."/>
            <person name="Honan T."/>
            <person name="Huard M.D."/>
            <person name="Hughes L."/>
            <person name="Hurhula B."/>
            <person name="Husby M.E."/>
            <person name="Kamat A."/>
            <person name="Kanga B."/>
            <person name="Kashin S."/>
            <person name="Khazanovich D."/>
            <person name="Kisner P."/>
            <person name="Lance K."/>
            <person name="Lara M."/>
            <person name="Lee W."/>
            <person name="Lennon N."/>
            <person name="Letendre F."/>
            <person name="LeVine R."/>
            <person name="Lipovsky A."/>
            <person name="Liu X."/>
            <person name="Liu J."/>
            <person name="Liu S."/>
            <person name="Lokyitsang T."/>
            <person name="Lokyitsang Y."/>
            <person name="Lubonja R."/>
            <person name="Lui A."/>
            <person name="MacDonald P."/>
            <person name="Magnisalis V."/>
            <person name="Maru K."/>
            <person name="Matthews C."/>
            <person name="McCusker W."/>
            <person name="McDonough S."/>
            <person name="Mehta T."/>
            <person name="Meldrim J."/>
            <person name="Meneus L."/>
            <person name="Mihai O."/>
            <person name="Mihalev A."/>
            <person name="Mihova T."/>
            <person name="Mittelman R."/>
            <person name="Mlenga V."/>
            <person name="Montmayeur A."/>
            <person name="Mulrain L."/>
            <person name="Navidi A."/>
            <person name="Naylor J."/>
            <person name="Negash T."/>
            <person name="Nguyen T."/>
            <person name="Nguyen N."/>
            <person name="Nicol R."/>
            <person name="Norbu C."/>
            <person name="Norbu N."/>
            <person name="Novod N."/>
            <person name="O'Neill B."/>
            <person name="Osman S."/>
            <person name="Markiewicz E."/>
            <person name="Oyono O.L."/>
            <person name="Patti C."/>
            <person name="Phunkhang P."/>
            <person name="Pierre F."/>
            <person name="Priest M."/>
            <person name="Raghuraman S."/>
            <person name="Rege F."/>
            <person name="Reyes R."/>
            <person name="Rise C."/>
            <person name="Rogov P."/>
            <person name="Ross K."/>
            <person name="Ryan E."/>
            <person name="Settipalli S."/>
            <person name="Shea T."/>
            <person name="Sherpa N."/>
            <person name="Shi L."/>
            <person name="Shih D."/>
            <person name="Sparrow T."/>
            <person name="Spaulding J."/>
            <person name="Stalker J."/>
            <person name="Stange-Thomann N."/>
            <person name="Stavropoulos S."/>
            <person name="Stone C."/>
            <person name="Strader C."/>
            <person name="Tesfaye S."/>
            <person name="Thomson T."/>
            <person name="Thoulutsang Y."/>
            <person name="Thoulutsang D."/>
            <person name="Topham K."/>
            <person name="Topping I."/>
            <person name="Tsamla T."/>
            <person name="Vassiliev H."/>
            <person name="Vo A."/>
            <person name="Wangchuk T."/>
            <person name="Wangdi T."/>
            <person name="Weiand M."/>
            <person name="Wilkinson J."/>
            <person name="Wilson A."/>
            <person name="Yadav S."/>
            <person name="Young G."/>
            <person name="Yu Q."/>
            <person name="Zembek L."/>
            <person name="Zhong D."/>
            <person name="Zimmer A."/>
            <person name="Zwirko Z."/>
            <person name="Jaffe D.B."/>
            <person name="Alvarez P."/>
            <person name="Brockman W."/>
            <person name="Butler J."/>
            <person name="Chin C."/>
            <person name="Gnerre S."/>
            <person name="Grabherr M."/>
            <person name="Kleber M."/>
            <person name="Mauceli E."/>
            <person name="MacCallum I."/>
        </authorList>
    </citation>
    <scope>NUCLEOTIDE SEQUENCE [LARGE SCALE GENOMIC DNA]</scope>
    <source>
        <strain evidence="3">MSH-3 / Tucson 14011-0111.49</strain>
    </source>
</reference>
<dbReference type="InterPro" id="IPR010441">
    <property type="entry name" value="CH_2"/>
</dbReference>
<dbReference type="InterPro" id="IPR036872">
    <property type="entry name" value="CH_dom_sf"/>
</dbReference>
<dbReference type="AlphaFoldDB" id="B4H0K0"/>
<dbReference type="STRING" id="7234.B4H0K0"/>
<dbReference type="OMA" id="KQNWHIF"/>
<name>B4H0K0_DROPE</name>
<evidence type="ECO:0000259" key="1">
    <source>
        <dbReference type="Pfam" id="PF06294"/>
    </source>
</evidence>
<evidence type="ECO:0000313" key="2">
    <source>
        <dbReference type="EMBL" id="EDW29795.1"/>
    </source>
</evidence>
<keyword evidence="3" id="KW-1185">Reference proteome</keyword>
<protein>
    <submittedName>
        <fullName evidence="2">GL14998</fullName>
    </submittedName>
</protein>
<proteinExistence type="predicted"/>
<dbReference type="Gene3D" id="1.10.418.10">
    <property type="entry name" value="Calponin-like domain"/>
    <property type="match status" value="1"/>
</dbReference>
<gene>
    <name evidence="2" type="primary">Dper\GL14998</name>
    <name evidence="2" type="ORF">Dper_GL14998</name>
</gene>
<dbReference type="SUPFAM" id="SSF47576">
    <property type="entry name" value="Calponin-homology domain, CH-domain"/>
    <property type="match status" value="1"/>
</dbReference>
<accession>B4H0K0</accession>
<organism evidence="3">
    <name type="scientific">Drosophila persimilis</name>
    <name type="common">Fruit fly</name>
    <dbReference type="NCBI Taxonomy" id="7234"/>
    <lineage>
        <taxon>Eukaryota</taxon>
        <taxon>Metazoa</taxon>
        <taxon>Ecdysozoa</taxon>
        <taxon>Arthropoda</taxon>
        <taxon>Hexapoda</taxon>
        <taxon>Insecta</taxon>
        <taxon>Pterygota</taxon>
        <taxon>Neoptera</taxon>
        <taxon>Endopterygota</taxon>
        <taxon>Diptera</taxon>
        <taxon>Brachycera</taxon>
        <taxon>Muscomorpha</taxon>
        <taxon>Ephydroidea</taxon>
        <taxon>Drosophilidae</taxon>
        <taxon>Drosophila</taxon>
        <taxon>Sophophora</taxon>
    </lineage>
</organism>
<dbReference type="PhylomeDB" id="B4H0K0"/>
<dbReference type="Proteomes" id="UP000008744">
    <property type="component" value="Unassembled WGS sequence"/>
</dbReference>
<dbReference type="OrthoDB" id="193300at2759"/>